<reference evidence="1" key="1">
    <citation type="submission" date="2021-06" db="EMBL/GenBank/DDBJ databases">
        <authorList>
            <person name="Kallberg Y."/>
            <person name="Tangrot J."/>
            <person name="Rosling A."/>
        </authorList>
    </citation>
    <scope>NUCLEOTIDE SEQUENCE</scope>
    <source>
        <strain evidence="1">MA453B</strain>
    </source>
</reference>
<dbReference type="EMBL" id="CAJVPY010024680">
    <property type="protein sequence ID" value="CAG8787099.1"/>
    <property type="molecule type" value="Genomic_DNA"/>
</dbReference>
<evidence type="ECO:0000313" key="2">
    <source>
        <dbReference type="Proteomes" id="UP000789405"/>
    </source>
</evidence>
<gene>
    <name evidence="1" type="ORF">DERYTH_LOCUS20641</name>
</gene>
<name>A0A9N9JND8_9GLOM</name>
<comment type="caution">
    <text evidence="1">The sequence shown here is derived from an EMBL/GenBank/DDBJ whole genome shotgun (WGS) entry which is preliminary data.</text>
</comment>
<proteinExistence type="predicted"/>
<evidence type="ECO:0000313" key="1">
    <source>
        <dbReference type="EMBL" id="CAG8787099.1"/>
    </source>
</evidence>
<dbReference type="AlphaFoldDB" id="A0A9N9JND8"/>
<protein>
    <submittedName>
        <fullName evidence="1">2619_t:CDS:1</fullName>
    </submittedName>
</protein>
<sequence length="48" mass="5480">MSNLLDTIGLSYTMLSDHKTLEIEQTQLLKRQTSLNSFLSYEGITESE</sequence>
<feature type="non-terminal residue" evidence="1">
    <location>
        <position position="48"/>
    </location>
</feature>
<keyword evidence="2" id="KW-1185">Reference proteome</keyword>
<organism evidence="1 2">
    <name type="scientific">Dentiscutata erythropus</name>
    <dbReference type="NCBI Taxonomy" id="1348616"/>
    <lineage>
        <taxon>Eukaryota</taxon>
        <taxon>Fungi</taxon>
        <taxon>Fungi incertae sedis</taxon>
        <taxon>Mucoromycota</taxon>
        <taxon>Glomeromycotina</taxon>
        <taxon>Glomeromycetes</taxon>
        <taxon>Diversisporales</taxon>
        <taxon>Gigasporaceae</taxon>
        <taxon>Dentiscutata</taxon>
    </lineage>
</organism>
<dbReference type="Proteomes" id="UP000789405">
    <property type="component" value="Unassembled WGS sequence"/>
</dbReference>
<accession>A0A9N9JND8</accession>